<dbReference type="InParanoid" id="Q01WU6"/>
<dbReference type="eggNOG" id="ENOG502ZA2Y">
    <property type="taxonomic scope" value="Bacteria"/>
</dbReference>
<feature type="domain" description="DUF4159" evidence="2">
    <location>
        <begin position="82"/>
        <end position="278"/>
    </location>
</feature>
<dbReference type="InterPro" id="IPR025297">
    <property type="entry name" value="DUF4159"/>
</dbReference>
<sequence length="280" mass="32257" precursor="true">MTFRFPLGLAASAVAFGTLFAFQSPFREFPGVEYRVGDIALPTDYSEKTEWTFARLMYPPAPRGRFGRGYGFRGGGVWTEGNTMWTQDYPRADRHFAMAVRRLTRIHVRSVEQPVNLDEGGEFDWPWLYAVQTGTWQLTDSQARSLREFLLRGGFFMADDFWGPGEWETFMASMKKVFPEREVVELQNPDAIFHTVYDLDDRYQVASQGSVRRGTSWKCDGCPDHWRGIYDDHGRLMVAITFQSDVGDSWEWADAPDYPERYAALGIRIGVNYIIYAMSH</sequence>
<evidence type="ECO:0000256" key="1">
    <source>
        <dbReference type="SAM" id="SignalP"/>
    </source>
</evidence>
<proteinExistence type="predicted"/>
<dbReference type="HOGENOM" id="CLU_058818_1_0_0"/>
<dbReference type="EMBL" id="CP000473">
    <property type="protein sequence ID" value="ABJ85869.1"/>
    <property type="molecule type" value="Genomic_DNA"/>
</dbReference>
<dbReference type="KEGG" id="sus:Acid_4910"/>
<feature type="signal peptide" evidence="1">
    <location>
        <begin position="1"/>
        <end position="21"/>
    </location>
</feature>
<dbReference type="STRING" id="234267.Acid_4910"/>
<accession>Q01WU6</accession>
<keyword evidence="1" id="KW-0732">Signal</keyword>
<name>Q01WU6_SOLUE</name>
<dbReference type="Pfam" id="PF13709">
    <property type="entry name" value="DUF4159"/>
    <property type="match status" value="1"/>
</dbReference>
<organism evidence="3">
    <name type="scientific">Solibacter usitatus (strain Ellin6076)</name>
    <dbReference type="NCBI Taxonomy" id="234267"/>
    <lineage>
        <taxon>Bacteria</taxon>
        <taxon>Pseudomonadati</taxon>
        <taxon>Acidobacteriota</taxon>
        <taxon>Terriglobia</taxon>
        <taxon>Bryobacterales</taxon>
        <taxon>Solibacteraceae</taxon>
        <taxon>Candidatus Solibacter</taxon>
    </lineage>
</organism>
<feature type="chain" id="PRO_5004162601" description="DUF4159 domain-containing protein" evidence="1">
    <location>
        <begin position="22"/>
        <end position="280"/>
    </location>
</feature>
<protein>
    <recommendedName>
        <fullName evidence="2">DUF4159 domain-containing protein</fullName>
    </recommendedName>
</protein>
<dbReference type="Gene3D" id="3.40.50.12140">
    <property type="entry name" value="Domain of unknown function DUF4159"/>
    <property type="match status" value="1"/>
</dbReference>
<evidence type="ECO:0000313" key="3">
    <source>
        <dbReference type="EMBL" id="ABJ85869.1"/>
    </source>
</evidence>
<reference evidence="3" key="1">
    <citation type="submission" date="2006-10" db="EMBL/GenBank/DDBJ databases">
        <title>Complete sequence of Solibacter usitatus Ellin6076.</title>
        <authorList>
            <consortium name="US DOE Joint Genome Institute"/>
            <person name="Copeland A."/>
            <person name="Lucas S."/>
            <person name="Lapidus A."/>
            <person name="Barry K."/>
            <person name="Detter J.C."/>
            <person name="Glavina del Rio T."/>
            <person name="Hammon N."/>
            <person name="Israni S."/>
            <person name="Dalin E."/>
            <person name="Tice H."/>
            <person name="Pitluck S."/>
            <person name="Thompson L.S."/>
            <person name="Brettin T."/>
            <person name="Bruce D."/>
            <person name="Han C."/>
            <person name="Tapia R."/>
            <person name="Gilna P."/>
            <person name="Schmutz J."/>
            <person name="Larimer F."/>
            <person name="Land M."/>
            <person name="Hauser L."/>
            <person name="Kyrpides N."/>
            <person name="Mikhailova N."/>
            <person name="Janssen P.H."/>
            <person name="Kuske C.R."/>
            <person name="Richardson P."/>
        </authorList>
    </citation>
    <scope>NUCLEOTIDE SEQUENCE</scope>
    <source>
        <strain evidence="3">Ellin6076</strain>
    </source>
</reference>
<dbReference type="OrthoDB" id="9773014at2"/>
<dbReference type="AlphaFoldDB" id="Q01WU6"/>
<evidence type="ECO:0000259" key="2">
    <source>
        <dbReference type="Pfam" id="PF13709"/>
    </source>
</evidence>
<gene>
    <name evidence="3" type="ordered locus">Acid_4910</name>
</gene>